<evidence type="ECO:0000313" key="1">
    <source>
        <dbReference type="EMBL" id="KAG0252063.1"/>
    </source>
</evidence>
<sequence length="85" mass="9439">MGQVRKEFGSHSKGQTLFITEWMLELWRGGDMHAAVLDKVAEEESALASIERFLAMNKDVLTGAEFEILVRDYSGESDISMGALS</sequence>
<dbReference type="AlphaFoldDB" id="A0A9P6TYJ3"/>
<keyword evidence="2" id="KW-1185">Reference proteome</keyword>
<organism evidence="1 2">
    <name type="scientific">Actinomortierella ambigua</name>
    <dbReference type="NCBI Taxonomy" id="1343610"/>
    <lineage>
        <taxon>Eukaryota</taxon>
        <taxon>Fungi</taxon>
        <taxon>Fungi incertae sedis</taxon>
        <taxon>Mucoromycota</taxon>
        <taxon>Mortierellomycotina</taxon>
        <taxon>Mortierellomycetes</taxon>
        <taxon>Mortierellales</taxon>
        <taxon>Mortierellaceae</taxon>
        <taxon>Actinomortierella</taxon>
    </lineage>
</organism>
<comment type="caution">
    <text evidence="1">The sequence shown here is derived from an EMBL/GenBank/DDBJ whole genome shotgun (WGS) entry which is preliminary data.</text>
</comment>
<dbReference type="OrthoDB" id="2303713at2759"/>
<accession>A0A9P6TYJ3</accession>
<evidence type="ECO:0000313" key="2">
    <source>
        <dbReference type="Proteomes" id="UP000807716"/>
    </source>
</evidence>
<protein>
    <submittedName>
        <fullName evidence="1">Uncharacterized protein</fullName>
    </submittedName>
</protein>
<dbReference type="Proteomes" id="UP000807716">
    <property type="component" value="Unassembled WGS sequence"/>
</dbReference>
<proteinExistence type="predicted"/>
<reference evidence="1" key="1">
    <citation type="journal article" date="2020" name="Fungal Divers.">
        <title>Resolving the Mortierellaceae phylogeny through synthesis of multi-gene phylogenetics and phylogenomics.</title>
        <authorList>
            <person name="Vandepol N."/>
            <person name="Liber J."/>
            <person name="Desiro A."/>
            <person name="Na H."/>
            <person name="Kennedy M."/>
            <person name="Barry K."/>
            <person name="Grigoriev I.V."/>
            <person name="Miller A.N."/>
            <person name="O'Donnell K."/>
            <person name="Stajich J.E."/>
            <person name="Bonito G."/>
        </authorList>
    </citation>
    <scope>NUCLEOTIDE SEQUENCE</scope>
    <source>
        <strain evidence="1">BC1065</strain>
    </source>
</reference>
<gene>
    <name evidence="1" type="ORF">DFQ27_008310</name>
</gene>
<name>A0A9P6TYJ3_9FUNG</name>
<dbReference type="EMBL" id="JAAAJB010000693">
    <property type="protein sequence ID" value="KAG0252063.1"/>
    <property type="molecule type" value="Genomic_DNA"/>
</dbReference>